<proteinExistence type="predicted"/>
<feature type="domain" description="Response regulatory" evidence="4">
    <location>
        <begin position="4"/>
        <end position="123"/>
    </location>
</feature>
<dbReference type="Pfam" id="PF04397">
    <property type="entry name" value="LytTR"/>
    <property type="match status" value="1"/>
</dbReference>
<dbReference type="PANTHER" id="PTHR37299:SF1">
    <property type="entry name" value="STAGE 0 SPORULATION PROTEIN A HOMOLOG"/>
    <property type="match status" value="1"/>
</dbReference>
<evidence type="ECO:0000256" key="2">
    <source>
        <dbReference type="ARBA" id="ARBA00024867"/>
    </source>
</evidence>
<dbReference type="AlphaFoldDB" id="A0A9D1FM58"/>
<dbReference type="SUPFAM" id="SSF52172">
    <property type="entry name" value="CheY-like"/>
    <property type="match status" value="1"/>
</dbReference>
<dbReference type="Pfam" id="PF00072">
    <property type="entry name" value="Response_reg"/>
    <property type="match status" value="1"/>
</dbReference>
<dbReference type="InterPro" id="IPR011006">
    <property type="entry name" value="CheY-like_superfamily"/>
</dbReference>
<feature type="domain" description="HTH LytTR-type" evidence="5">
    <location>
        <begin position="133"/>
        <end position="230"/>
    </location>
</feature>
<evidence type="ECO:0000313" key="7">
    <source>
        <dbReference type="Proteomes" id="UP000824002"/>
    </source>
</evidence>
<comment type="function">
    <text evidence="2">May play the central regulatory role in sporulation. It may be an element of the effector pathway responsible for the activation of sporulation genes in response to nutritional stress. Spo0A may act in concert with spo0H (a sigma factor) to control the expression of some genes that are critical to the sporulation process.</text>
</comment>
<evidence type="ECO:0000313" key="6">
    <source>
        <dbReference type="EMBL" id="HIS76109.1"/>
    </source>
</evidence>
<gene>
    <name evidence="6" type="ORF">IAB51_04770</name>
</gene>
<protein>
    <recommendedName>
        <fullName evidence="1">Stage 0 sporulation protein A homolog</fullName>
    </recommendedName>
</protein>
<evidence type="ECO:0000256" key="3">
    <source>
        <dbReference type="PROSITE-ProRule" id="PRU00169"/>
    </source>
</evidence>
<accession>A0A9D1FM58</accession>
<feature type="modified residue" description="4-aspartylphosphate" evidence="3">
    <location>
        <position position="60"/>
    </location>
</feature>
<organism evidence="6 7">
    <name type="scientific">Candidatus Merdivicinus excrementipullorum</name>
    <dbReference type="NCBI Taxonomy" id="2840867"/>
    <lineage>
        <taxon>Bacteria</taxon>
        <taxon>Bacillati</taxon>
        <taxon>Bacillota</taxon>
        <taxon>Clostridia</taxon>
        <taxon>Eubacteriales</taxon>
        <taxon>Oscillospiraceae</taxon>
        <taxon>Oscillospiraceae incertae sedis</taxon>
        <taxon>Candidatus Merdivicinus</taxon>
    </lineage>
</organism>
<comment type="caution">
    <text evidence="6">The sequence shown here is derived from an EMBL/GenBank/DDBJ whole genome shotgun (WGS) entry which is preliminary data.</text>
</comment>
<dbReference type="PROSITE" id="PS50110">
    <property type="entry name" value="RESPONSE_REGULATORY"/>
    <property type="match status" value="1"/>
</dbReference>
<dbReference type="InterPro" id="IPR001789">
    <property type="entry name" value="Sig_transdc_resp-reg_receiver"/>
</dbReference>
<evidence type="ECO:0000259" key="5">
    <source>
        <dbReference type="PROSITE" id="PS50930"/>
    </source>
</evidence>
<dbReference type="SMART" id="SM00448">
    <property type="entry name" value="REC"/>
    <property type="match status" value="1"/>
</dbReference>
<dbReference type="GO" id="GO:0003677">
    <property type="term" value="F:DNA binding"/>
    <property type="evidence" value="ECO:0007669"/>
    <property type="project" value="InterPro"/>
</dbReference>
<dbReference type="Gene3D" id="3.40.50.2300">
    <property type="match status" value="1"/>
</dbReference>
<reference evidence="6" key="2">
    <citation type="journal article" date="2021" name="PeerJ">
        <title>Extensive microbial diversity within the chicken gut microbiome revealed by metagenomics and culture.</title>
        <authorList>
            <person name="Gilroy R."/>
            <person name="Ravi A."/>
            <person name="Getino M."/>
            <person name="Pursley I."/>
            <person name="Horton D.L."/>
            <person name="Alikhan N.F."/>
            <person name="Baker D."/>
            <person name="Gharbi K."/>
            <person name="Hall N."/>
            <person name="Watson M."/>
            <person name="Adriaenssens E.M."/>
            <person name="Foster-Nyarko E."/>
            <person name="Jarju S."/>
            <person name="Secka A."/>
            <person name="Antonio M."/>
            <person name="Oren A."/>
            <person name="Chaudhuri R.R."/>
            <person name="La Ragione R."/>
            <person name="Hildebrand F."/>
            <person name="Pallen M.J."/>
        </authorList>
    </citation>
    <scope>NUCLEOTIDE SEQUENCE</scope>
    <source>
        <strain evidence="6">CHK199-13235</strain>
    </source>
</reference>
<dbReference type="PANTHER" id="PTHR37299">
    <property type="entry name" value="TRANSCRIPTIONAL REGULATOR-RELATED"/>
    <property type="match status" value="1"/>
</dbReference>
<dbReference type="Proteomes" id="UP000824002">
    <property type="component" value="Unassembled WGS sequence"/>
</dbReference>
<name>A0A9D1FM58_9FIRM</name>
<dbReference type="SMART" id="SM00850">
    <property type="entry name" value="LytTR"/>
    <property type="match status" value="1"/>
</dbReference>
<dbReference type="InterPro" id="IPR046947">
    <property type="entry name" value="LytR-like"/>
</dbReference>
<sequence>MTYRIAVCDDEQASLDFIAALARSWAEQAGQQAEISAFDSAEAFLFHYAERRDFDILLLDIEMGGLDGVSLARRIRRDKETVQIVFITGYSEYISDGYEVAALHYLMKPVDRDKLFAVLDRAAQKLRKNERVLTLSLPEETVRVPLYEIRYLDVRQNYVTIHGKEDYTVKKPLRELEPMLDDRFFRIGRSCILNLLFIQRVTKTDVYLTDGSVLPLPRGMYEPLNRAIIDRI</sequence>
<dbReference type="EMBL" id="DVJP01000032">
    <property type="protein sequence ID" value="HIS76109.1"/>
    <property type="molecule type" value="Genomic_DNA"/>
</dbReference>
<dbReference type="InterPro" id="IPR007492">
    <property type="entry name" value="LytTR_DNA-bd_dom"/>
</dbReference>
<dbReference type="GO" id="GO:0000156">
    <property type="term" value="F:phosphorelay response regulator activity"/>
    <property type="evidence" value="ECO:0007669"/>
    <property type="project" value="InterPro"/>
</dbReference>
<evidence type="ECO:0000259" key="4">
    <source>
        <dbReference type="PROSITE" id="PS50110"/>
    </source>
</evidence>
<evidence type="ECO:0000256" key="1">
    <source>
        <dbReference type="ARBA" id="ARBA00018672"/>
    </source>
</evidence>
<dbReference type="Gene3D" id="2.40.50.1020">
    <property type="entry name" value="LytTr DNA-binding domain"/>
    <property type="match status" value="1"/>
</dbReference>
<dbReference type="PROSITE" id="PS50930">
    <property type="entry name" value="HTH_LYTTR"/>
    <property type="match status" value="1"/>
</dbReference>
<keyword evidence="3" id="KW-0597">Phosphoprotein</keyword>
<reference evidence="6" key="1">
    <citation type="submission" date="2020-10" db="EMBL/GenBank/DDBJ databases">
        <authorList>
            <person name="Gilroy R."/>
        </authorList>
    </citation>
    <scope>NUCLEOTIDE SEQUENCE</scope>
    <source>
        <strain evidence="6">CHK199-13235</strain>
    </source>
</reference>